<gene>
    <name evidence="5" type="ORF">SEPMUDRAFT_166308</name>
</gene>
<evidence type="ECO:0000256" key="3">
    <source>
        <dbReference type="PIRNR" id="PIRNR028983"/>
    </source>
</evidence>
<dbReference type="RefSeq" id="XP_016757790.1">
    <property type="nucleotide sequence ID" value="XM_016908218.1"/>
</dbReference>
<feature type="compositionally biased region" description="Basic and acidic residues" evidence="4">
    <location>
        <begin position="1"/>
        <end position="20"/>
    </location>
</feature>
<evidence type="ECO:0000313" key="6">
    <source>
        <dbReference type="Proteomes" id="UP000016931"/>
    </source>
</evidence>
<dbReference type="GO" id="GO:0005634">
    <property type="term" value="C:nucleus"/>
    <property type="evidence" value="ECO:0007669"/>
    <property type="project" value="UniProtKB-SubCell"/>
</dbReference>
<dbReference type="GO" id="GO:0015031">
    <property type="term" value="P:protein transport"/>
    <property type="evidence" value="ECO:0007669"/>
    <property type="project" value="UniProtKB-KW"/>
</dbReference>
<accession>N1QI72</accession>
<dbReference type="EMBL" id="KB456269">
    <property type="protein sequence ID" value="EMF09669.1"/>
    <property type="molecule type" value="Genomic_DNA"/>
</dbReference>
<dbReference type="PANTHER" id="PTHR13261">
    <property type="entry name" value="BRCA2 AND CDKN1A INTERACTING PROTEIN"/>
    <property type="match status" value="1"/>
</dbReference>
<keyword evidence="3" id="KW-0653">Protein transport</keyword>
<dbReference type="Proteomes" id="UP000016931">
    <property type="component" value="Unassembled WGS sequence"/>
</dbReference>
<feature type="region of interest" description="Disordered" evidence="4">
    <location>
        <begin position="204"/>
        <end position="235"/>
    </location>
</feature>
<keyword evidence="3" id="KW-0539">Nucleus</keyword>
<dbReference type="PANTHER" id="PTHR13261:SF0">
    <property type="entry name" value="BRCA2 AND CDKN1A-INTERACTING PROTEIN"/>
    <property type="match status" value="1"/>
</dbReference>
<name>N1QI72_SPHMS</name>
<feature type="region of interest" description="Disordered" evidence="4">
    <location>
        <begin position="1"/>
        <end position="32"/>
    </location>
</feature>
<dbReference type="AlphaFoldDB" id="N1QI72"/>
<comment type="subcellular location">
    <subcellularLocation>
        <location evidence="3">Nucleus</location>
    </subcellularLocation>
</comment>
<proteinExistence type="inferred from homology"/>
<dbReference type="HOGENOM" id="CLU_068770_2_0_1"/>
<evidence type="ECO:0000256" key="4">
    <source>
        <dbReference type="SAM" id="MobiDB-lite"/>
    </source>
</evidence>
<dbReference type="Pfam" id="PF13862">
    <property type="entry name" value="BCCIP"/>
    <property type="match status" value="1"/>
</dbReference>
<comment type="similarity">
    <text evidence="2 3">Belongs to the BCP1 family.</text>
</comment>
<keyword evidence="6" id="KW-1185">Reference proteome</keyword>
<reference evidence="5 6" key="1">
    <citation type="journal article" date="2012" name="PLoS Pathog.">
        <title>Diverse lifestyles and strategies of plant pathogenesis encoded in the genomes of eighteen Dothideomycetes fungi.</title>
        <authorList>
            <person name="Ohm R.A."/>
            <person name="Feau N."/>
            <person name="Henrissat B."/>
            <person name="Schoch C.L."/>
            <person name="Horwitz B.A."/>
            <person name="Barry K.W."/>
            <person name="Condon B.J."/>
            <person name="Copeland A.C."/>
            <person name="Dhillon B."/>
            <person name="Glaser F."/>
            <person name="Hesse C.N."/>
            <person name="Kosti I."/>
            <person name="LaButti K."/>
            <person name="Lindquist E.A."/>
            <person name="Lucas S."/>
            <person name="Salamov A.A."/>
            <person name="Bradshaw R.E."/>
            <person name="Ciuffetti L."/>
            <person name="Hamelin R.C."/>
            <person name="Kema G.H.J."/>
            <person name="Lawrence C."/>
            <person name="Scott J.A."/>
            <person name="Spatafora J.W."/>
            <person name="Turgeon B.G."/>
            <person name="de Wit P.J.G.M."/>
            <person name="Zhong S."/>
            <person name="Goodwin S.B."/>
            <person name="Grigoriev I.V."/>
        </authorList>
    </citation>
    <scope>NUCLEOTIDE SEQUENCE [LARGE SCALE GENOMIC DNA]</scope>
    <source>
        <strain evidence="5 6">SO2202</strain>
    </source>
</reference>
<organism evidence="5 6">
    <name type="scientific">Sphaerulina musiva (strain SO2202)</name>
    <name type="common">Poplar stem canker fungus</name>
    <name type="synonym">Septoria musiva</name>
    <dbReference type="NCBI Taxonomy" id="692275"/>
    <lineage>
        <taxon>Eukaryota</taxon>
        <taxon>Fungi</taxon>
        <taxon>Dikarya</taxon>
        <taxon>Ascomycota</taxon>
        <taxon>Pezizomycotina</taxon>
        <taxon>Dothideomycetes</taxon>
        <taxon>Dothideomycetidae</taxon>
        <taxon>Mycosphaerellales</taxon>
        <taxon>Mycosphaerellaceae</taxon>
        <taxon>Sphaerulina</taxon>
    </lineage>
</organism>
<dbReference type="PIRSF" id="PIRSF028983">
    <property type="entry name" value="BCP1"/>
    <property type="match status" value="1"/>
</dbReference>
<evidence type="ECO:0000256" key="1">
    <source>
        <dbReference type="ARBA" id="ARBA00002688"/>
    </source>
</evidence>
<evidence type="ECO:0000313" key="5">
    <source>
        <dbReference type="EMBL" id="EMF09669.1"/>
    </source>
</evidence>
<dbReference type="OMA" id="VKFYRKE"/>
<feature type="compositionally biased region" description="Basic and acidic residues" evidence="4">
    <location>
        <begin position="204"/>
        <end position="213"/>
    </location>
</feature>
<dbReference type="GeneID" id="27905355"/>
<feature type="compositionally biased region" description="Acidic residues" evidence="4">
    <location>
        <begin position="21"/>
        <end position="32"/>
    </location>
</feature>
<dbReference type="OrthoDB" id="27543at2759"/>
<dbReference type="InterPro" id="IPR025602">
    <property type="entry name" value="BCP1_family"/>
</dbReference>
<keyword evidence="3" id="KW-0813">Transport</keyword>
<evidence type="ECO:0000256" key="2">
    <source>
        <dbReference type="ARBA" id="ARBA00006781"/>
    </source>
</evidence>
<protein>
    <recommendedName>
        <fullName evidence="3">Protein BCP1</fullName>
    </recommendedName>
</protein>
<comment type="function">
    <text evidence="1 3">Involved in nuclear export, actin cytoskeleton organization and vesicular transport.</text>
</comment>
<sequence>MGKRKANGDDNQPTKDKMEIDGEDSGTDDDDTNMLDVDFEFMDPNPAVDFHGIKNLLRQLFDSDNQLFDLSELADLILSQPGMGSTVKCDGEESDPYALLTALNLNHHRTKPIILNLTRYILSRAKASGNSGLCQLEKLLAADSKAQVALVLNERFINIPPQIIPPMYNLLVEEVDLAVKDQEPFDFTHYLIFSKTYAEVDSKLDAEDSERPSKKGKKSATTSQRGGKKNDDDASETFYFHPEDEIWQKHAVGFSNFDYEKEADEGASDAKRAFAEAGIQPQGHMVLIEGKKKFHEAVKAVGEFLQG</sequence>
<dbReference type="eggNOG" id="KOG3034">
    <property type="taxonomic scope" value="Eukaryota"/>
</dbReference>
<dbReference type="STRING" id="692275.N1QI72"/>